<organism evidence="1 2">
    <name type="scientific">Vibrio marinisediminis</name>
    <dbReference type="NCBI Taxonomy" id="2758441"/>
    <lineage>
        <taxon>Bacteria</taxon>
        <taxon>Pseudomonadati</taxon>
        <taxon>Pseudomonadota</taxon>
        <taxon>Gammaproteobacteria</taxon>
        <taxon>Vibrionales</taxon>
        <taxon>Vibrionaceae</taxon>
        <taxon>Vibrio</taxon>
    </lineage>
</organism>
<dbReference type="EMBL" id="JACFYF010000011">
    <property type="protein sequence ID" value="MBA5763777.1"/>
    <property type="molecule type" value="Genomic_DNA"/>
</dbReference>
<sequence length="218" mass="25925">MPYRMGLFALSIFIAFCILLAVLKGADDYTNQVYQHRISQMKDTVKKEINEATLREIEPIPFAWTPFPNHEIYGLYYSWLAYYGRDSYDSFNKLNSKSLEEFYLQQVTKPLDSQVVVYKANQMWRSKYSHSDVLEQFHLAQKLGHFERLTLMESLNFYFANWTLLTIRDKKVAVSYLLDHEKYAMKMWQYDSLLKKPVIGERVCAVFSFNDISPYYCR</sequence>
<dbReference type="Proteomes" id="UP000571701">
    <property type="component" value="Unassembled WGS sequence"/>
</dbReference>
<evidence type="ECO:0000313" key="1">
    <source>
        <dbReference type="EMBL" id="MBA5763777.1"/>
    </source>
</evidence>
<reference evidence="1 2" key="1">
    <citation type="submission" date="2020-07" db="EMBL/GenBank/DDBJ databases">
        <title>Vibrio marinisediminis sp. nov., isolated from marine sediment.</title>
        <authorList>
            <person name="Ji X."/>
        </authorList>
    </citation>
    <scope>NUCLEOTIDE SEQUENCE [LARGE SCALE GENOMIC DNA]</scope>
    <source>
        <strain evidence="1 2">404</strain>
    </source>
</reference>
<evidence type="ECO:0000313" key="2">
    <source>
        <dbReference type="Proteomes" id="UP000571701"/>
    </source>
</evidence>
<comment type="caution">
    <text evidence="1">The sequence shown here is derived from an EMBL/GenBank/DDBJ whole genome shotgun (WGS) entry which is preliminary data.</text>
</comment>
<dbReference type="AlphaFoldDB" id="A0A7W2IV70"/>
<dbReference type="RefSeq" id="WP_182109787.1">
    <property type="nucleotide sequence ID" value="NZ_JACFYF010000011.1"/>
</dbReference>
<gene>
    <name evidence="1" type="ORF">H2O73_15540</name>
</gene>
<keyword evidence="2" id="KW-1185">Reference proteome</keyword>
<proteinExistence type="predicted"/>
<accession>A0A7W2IV70</accession>
<protein>
    <submittedName>
        <fullName evidence="1">Uncharacterized protein</fullName>
    </submittedName>
</protein>
<name>A0A7W2IV70_9VIBR</name>